<evidence type="ECO:0000256" key="1">
    <source>
        <dbReference type="ARBA" id="ARBA00000156"/>
    </source>
</evidence>
<feature type="transmembrane region" description="Helical" evidence="11">
    <location>
        <begin position="387"/>
        <end position="406"/>
    </location>
</feature>
<evidence type="ECO:0000256" key="9">
    <source>
        <dbReference type="ARBA" id="ARBA00022989"/>
    </source>
</evidence>
<proteinExistence type="inferred from homology"/>
<dbReference type="GO" id="GO:0016020">
    <property type="term" value="C:membrane"/>
    <property type="evidence" value="ECO:0007669"/>
    <property type="project" value="UniProtKB-SubCell"/>
</dbReference>
<evidence type="ECO:0000256" key="2">
    <source>
        <dbReference type="ARBA" id="ARBA00004141"/>
    </source>
</evidence>
<evidence type="ECO:0000256" key="10">
    <source>
        <dbReference type="ARBA" id="ARBA00023136"/>
    </source>
</evidence>
<evidence type="ECO:0000256" key="4">
    <source>
        <dbReference type="ARBA" id="ARBA00013039"/>
    </source>
</evidence>
<dbReference type="EC" id="3.4.21.105" evidence="4"/>
<comment type="subcellular location">
    <subcellularLocation>
        <location evidence="2 11">Membrane</location>
        <topology evidence="2 11">Multi-pass membrane protein</topology>
    </subcellularLocation>
</comment>
<comment type="similarity">
    <text evidence="3 11">Belongs to the peptidase S54 family.</text>
</comment>
<dbReference type="Gene3D" id="1.20.1540.10">
    <property type="entry name" value="Rhomboid-like"/>
    <property type="match status" value="1"/>
</dbReference>
<evidence type="ECO:0000256" key="11">
    <source>
        <dbReference type="RuleBase" id="RU362115"/>
    </source>
</evidence>
<dbReference type="EMBL" id="BDSP01000016">
    <property type="protein sequence ID" value="GAX10116.1"/>
    <property type="molecule type" value="Genomic_DNA"/>
</dbReference>
<dbReference type="GO" id="GO:0004252">
    <property type="term" value="F:serine-type endopeptidase activity"/>
    <property type="evidence" value="ECO:0007669"/>
    <property type="project" value="InterPro"/>
</dbReference>
<name>A0A1Z5J844_FISSO</name>
<keyword evidence="15" id="KW-1185">Reference proteome</keyword>
<dbReference type="GO" id="GO:0006508">
    <property type="term" value="P:proteolysis"/>
    <property type="evidence" value="ECO:0007669"/>
    <property type="project" value="UniProtKB-KW"/>
</dbReference>
<dbReference type="OrthoDB" id="418595at2759"/>
<feature type="transmembrane region" description="Helical" evidence="11">
    <location>
        <begin position="450"/>
        <end position="472"/>
    </location>
</feature>
<organism evidence="14 15">
    <name type="scientific">Fistulifera solaris</name>
    <name type="common">Oleaginous diatom</name>
    <dbReference type="NCBI Taxonomy" id="1519565"/>
    <lineage>
        <taxon>Eukaryota</taxon>
        <taxon>Sar</taxon>
        <taxon>Stramenopiles</taxon>
        <taxon>Ochrophyta</taxon>
        <taxon>Bacillariophyta</taxon>
        <taxon>Bacillariophyceae</taxon>
        <taxon>Bacillariophycidae</taxon>
        <taxon>Naviculales</taxon>
        <taxon>Naviculaceae</taxon>
        <taxon>Fistulifera</taxon>
    </lineage>
</organism>
<feature type="transmembrane region" description="Helical" evidence="11">
    <location>
        <begin position="292"/>
        <end position="314"/>
    </location>
</feature>
<keyword evidence="9 11" id="KW-1133">Transmembrane helix</keyword>
<keyword evidence="5 11" id="KW-0645">Protease</keyword>
<comment type="caution">
    <text evidence="14">The sequence shown here is derived from an EMBL/GenBank/DDBJ whole genome shotgun (WGS) entry which is preliminary data.</text>
</comment>
<feature type="transmembrane region" description="Helical" evidence="11">
    <location>
        <begin position="348"/>
        <end position="366"/>
    </location>
</feature>
<keyword evidence="6 11" id="KW-0812">Transmembrane</keyword>
<dbReference type="InterPro" id="IPR002610">
    <property type="entry name" value="Peptidase_S54_rhomboid-like"/>
</dbReference>
<keyword evidence="10 11" id="KW-0472">Membrane</keyword>
<dbReference type="Proteomes" id="UP000198406">
    <property type="component" value="Unassembled WGS sequence"/>
</dbReference>
<dbReference type="InterPro" id="IPR035952">
    <property type="entry name" value="Rhomboid-like_sf"/>
</dbReference>
<sequence length="576" mass="64871">MTMERSFKDMERQPRLRGMEQLHEMSSAFTLSPKRSRHSEDQFQQFFSANGQLPESQRTVPDESCESREERACTDASEQDKRFMSFERDSEDYSFVDEYFSDEEEFERNPEFLEPCDIHPQIEHKQEDIDQLRLLAGTLSAGWGAADFIAPTLARRIRDFQFAQEKRRKKYGDERPFGILGLYDHLSSIRIDVEWAENAAVRRANGDPYLSWADFEESKKGSANRPWFTYTLLFVCTMLMIASIGVNGWEVENLSANPMIGPSAATLIKMGAKDTDLIVNHDEGWRLLSSTILHAGLVHYFINMMALWFVGAAIESTHGWFAAMIIFMLSAVGGTILSAIFLPEFITVGASGGIFGFIGACIADIIMNWKLLFCDFVTENGKKHHHVMVVIALLFDIVLNCIIGLTPFVDNFTHLGGMVFGFMCGISTIQRLSADFFGMEESLLTRTKHFVIKFCGLILTVALFVIILIILLQSGGGEPTTPCPSCTWLSCVPFPPWGSDDTKWWYCDDCGRVTAELVTADGALKLELDCPNGSLASIDMSSEAHINRDRLQRNLPSYCREYCSLTGNELDTDPTN</sequence>
<dbReference type="InterPro" id="IPR022764">
    <property type="entry name" value="Peptidase_S54_rhomboid_dom"/>
</dbReference>
<feature type="transmembrane region" description="Helical" evidence="11">
    <location>
        <begin position="321"/>
        <end position="342"/>
    </location>
</feature>
<reference evidence="14 15" key="1">
    <citation type="journal article" date="2015" name="Plant Cell">
        <title>Oil accumulation by the oleaginous diatom Fistulifera solaris as revealed by the genome and transcriptome.</title>
        <authorList>
            <person name="Tanaka T."/>
            <person name="Maeda Y."/>
            <person name="Veluchamy A."/>
            <person name="Tanaka M."/>
            <person name="Abida H."/>
            <person name="Marechal E."/>
            <person name="Bowler C."/>
            <person name="Muto M."/>
            <person name="Sunaga Y."/>
            <person name="Tanaka M."/>
            <person name="Yoshino T."/>
            <person name="Taniguchi T."/>
            <person name="Fukuda Y."/>
            <person name="Nemoto M."/>
            <person name="Matsumoto M."/>
            <person name="Wong P.S."/>
            <person name="Aburatani S."/>
            <person name="Fujibuchi W."/>
        </authorList>
    </citation>
    <scope>NUCLEOTIDE SEQUENCE [LARGE SCALE GENOMIC DNA]</scope>
    <source>
        <strain evidence="14 15">JPCC DA0580</strain>
    </source>
</reference>
<feature type="compositionally biased region" description="Polar residues" evidence="12">
    <location>
        <begin position="42"/>
        <end position="59"/>
    </location>
</feature>
<dbReference type="SUPFAM" id="SSF144091">
    <property type="entry name" value="Rhomboid-like"/>
    <property type="match status" value="1"/>
</dbReference>
<feature type="compositionally biased region" description="Basic and acidic residues" evidence="12">
    <location>
        <begin position="1"/>
        <end position="23"/>
    </location>
</feature>
<keyword evidence="8 11" id="KW-0720">Serine protease</keyword>
<evidence type="ECO:0000256" key="6">
    <source>
        <dbReference type="ARBA" id="ARBA00022692"/>
    </source>
</evidence>
<gene>
    <name evidence="14" type="ORF">FisN_3Lh307</name>
</gene>
<dbReference type="PANTHER" id="PTHR22936:SF69">
    <property type="entry name" value="RHOMBOID-LIKE PROTEIN"/>
    <property type="match status" value="1"/>
</dbReference>
<keyword evidence="7 11" id="KW-0378">Hydrolase</keyword>
<feature type="domain" description="Peptidase S54 rhomboid" evidence="13">
    <location>
        <begin position="282"/>
        <end position="429"/>
    </location>
</feature>
<dbReference type="FunCoup" id="A0A1Z5J844">
    <property type="interactions" value="5"/>
</dbReference>
<dbReference type="AlphaFoldDB" id="A0A1Z5J844"/>
<evidence type="ECO:0000256" key="8">
    <source>
        <dbReference type="ARBA" id="ARBA00022825"/>
    </source>
</evidence>
<evidence type="ECO:0000256" key="7">
    <source>
        <dbReference type="ARBA" id="ARBA00022801"/>
    </source>
</evidence>
<evidence type="ECO:0000256" key="5">
    <source>
        <dbReference type="ARBA" id="ARBA00022670"/>
    </source>
</evidence>
<dbReference type="Pfam" id="PF01694">
    <property type="entry name" value="Rhomboid"/>
    <property type="match status" value="1"/>
</dbReference>
<protein>
    <recommendedName>
        <fullName evidence="4">rhomboid protease</fullName>
        <ecNumber evidence="4">3.4.21.105</ecNumber>
    </recommendedName>
</protein>
<evidence type="ECO:0000313" key="15">
    <source>
        <dbReference type="Proteomes" id="UP000198406"/>
    </source>
</evidence>
<evidence type="ECO:0000313" key="14">
    <source>
        <dbReference type="EMBL" id="GAX10116.1"/>
    </source>
</evidence>
<feature type="region of interest" description="Disordered" evidence="12">
    <location>
        <begin position="1"/>
        <end position="72"/>
    </location>
</feature>
<accession>A0A1Z5J844</accession>
<evidence type="ECO:0000256" key="3">
    <source>
        <dbReference type="ARBA" id="ARBA00009045"/>
    </source>
</evidence>
<comment type="function">
    <text evidence="11">Serine protease involved in intramembrane proteolysis.</text>
</comment>
<dbReference type="PANTHER" id="PTHR22936">
    <property type="entry name" value="RHOMBOID-RELATED"/>
    <property type="match status" value="1"/>
</dbReference>
<evidence type="ECO:0000256" key="12">
    <source>
        <dbReference type="SAM" id="MobiDB-lite"/>
    </source>
</evidence>
<comment type="catalytic activity">
    <reaction evidence="1 11">
        <text>Cleaves type-1 transmembrane domains using a catalytic dyad composed of serine and histidine that are contributed by different transmembrane domains.</text>
        <dbReference type="EC" id="3.4.21.105"/>
    </reaction>
</comment>
<feature type="transmembrane region" description="Helical" evidence="11">
    <location>
        <begin position="412"/>
        <end position="429"/>
    </location>
</feature>
<evidence type="ECO:0000259" key="13">
    <source>
        <dbReference type="Pfam" id="PF01694"/>
    </source>
</evidence>
<dbReference type="InParanoid" id="A0A1Z5J844"/>
<feature type="transmembrane region" description="Helical" evidence="11">
    <location>
        <begin position="227"/>
        <end position="249"/>
    </location>
</feature>